<dbReference type="SMART" id="SM00829">
    <property type="entry name" value="PKS_ER"/>
    <property type="match status" value="1"/>
</dbReference>
<dbReference type="GO" id="GO:0005737">
    <property type="term" value="C:cytoplasm"/>
    <property type="evidence" value="ECO:0007669"/>
    <property type="project" value="UniProtKB-SubCell"/>
</dbReference>
<proteinExistence type="predicted"/>
<comment type="subcellular location">
    <subcellularLocation>
        <location evidence="1">Cytoplasm</location>
    </subcellularLocation>
</comment>
<protein>
    <submittedName>
        <fullName evidence="7">NADPH:quinone reductase-like Zn-dependent oxidoreductase</fullName>
    </submittedName>
</protein>
<evidence type="ECO:0000256" key="2">
    <source>
        <dbReference type="ARBA" id="ARBA00011881"/>
    </source>
</evidence>
<evidence type="ECO:0000256" key="5">
    <source>
        <dbReference type="ARBA" id="ARBA00022884"/>
    </source>
</evidence>
<dbReference type="InterPro" id="IPR051603">
    <property type="entry name" value="Zinc-ADH_QOR/CCCR"/>
</dbReference>
<gene>
    <name evidence="7" type="ORF">C8E97_1286</name>
</gene>
<organism evidence="7 8">
    <name type="scientific">Saccharothrix australiensis</name>
    <dbReference type="NCBI Taxonomy" id="2072"/>
    <lineage>
        <taxon>Bacteria</taxon>
        <taxon>Bacillati</taxon>
        <taxon>Actinomycetota</taxon>
        <taxon>Actinomycetes</taxon>
        <taxon>Pseudonocardiales</taxon>
        <taxon>Pseudonocardiaceae</taxon>
        <taxon>Saccharothrix</taxon>
    </lineage>
</organism>
<evidence type="ECO:0000256" key="4">
    <source>
        <dbReference type="ARBA" id="ARBA00022857"/>
    </source>
</evidence>
<evidence type="ECO:0000259" key="6">
    <source>
        <dbReference type="SMART" id="SM00829"/>
    </source>
</evidence>
<dbReference type="InterPro" id="IPR002364">
    <property type="entry name" value="Quin_OxRdtase/zeta-crystal_CS"/>
</dbReference>
<dbReference type="SUPFAM" id="SSF51735">
    <property type="entry name" value="NAD(P)-binding Rossmann-fold domains"/>
    <property type="match status" value="1"/>
</dbReference>
<evidence type="ECO:0000313" key="7">
    <source>
        <dbReference type="EMBL" id="RKT52759.1"/>
    </source>
</evidence>
<dbReference type="InterPro" id="IPR013154">
    <property type="entry name" value="ADH-like_N"/>
</dbReference>
<dbReference type="InterPro" id="IPR036291">
    <property type="entry name" value="NAD(P)-bd_dom_sf"/>
</dbReference>
<evidence type="ECO:0000256" key="1">
    <source>
        <dbReference type="ARBA" id="ARBA00004496"/>
    </source>
</evidence>
<dbReference type="CDD" id="cd05289">
    <property type="entry name" value="MDR_like_2"/>
    <property type="match status" value="1"/>
</dbReference>
<dbReference type="EMBL" id="RBXO01000001">
    <property type="protein sequence ID" value="RKT52759.1"/>
    <property type="molecule type" value="Genomic_DNA"/>
</dbReference>
<dbReference type="SUPFAM" id="SSF50129">
    <property type="entry name" value="GroES-like"/>
    <property type="match status" value="1"/>
</dbReference>
<dbReference type="GO" id="GO:0008270">
    <property type="term" value="F:zinc ion binding"/>
    <property type="evidence" value="ECO:0007669"/>
    <property type="project" value="InterPro"/>
</dbReference>
<evidence type="ECO:0000313" key="8">
    <source>
        <dbReference type="Proteomes" id="UP000282084"/>
    </source>
</evidence>
<dbReference type="Pfam" id="PF08240">
    <property type="entry name" value="ADH_N"/>
    <property type="match status" value="1"/>
</dbReference>
<keyword evidence="4" id="KW-0521">NADP</keyword>
<dbReference type="Pfam" id="PF13602">
    <property type="entry name" value="ADH_zinc_N_2"/>
    <property type="match status" value="1"/>
</dbReference>
<dbReference type="InterPro" id="IPR011032">
    <property type="entry name" value="GroES-like_sf"/>
</dbReference>
<comment type="subunit">
    <text evidence="2">Homotetramer.</text>
</comment>
<dbReference type="Gene3D" id="3.90.180.10">
    <property type="entry name" value="Medium-chain alcohol dehydrogenases, catalytic domain"/>
    <property type="match status" value="1"/>
</dbReference>
<dbReference type="PROSITE" id="PS01162">
    <property type="entry name" value="QOR_ZETA_CRYSTAL"/>
    <property type="match status" value="1"/>
</dbReference>
<evidence type="ECO:0000256" key="3">
    <source>
        <dbReference type="ARBA" id="ARBA00022490"/>
    </source>
</evidence>
<comment type="caution">
    <text evidence="7">The sequence shown here is derived from an EMBL/GenBank/DDBJ whole genome shotgun (WGS) entry which is preliminary data.</text>
</comment>
<sequence length="311" mass="32759">MSVKAIAQDEFGDVDVLRVRELPEPRIAFDQVLVEVRAAGVNPVDRLVRMGYVKDRVPHHFPLIPGWDVAGVVREVGPAVDGFEPGDEVFGYQRKDHVQHGTYAELVAATERGLAHKPAALSFAEAGGLALTGLTALQALRRVGVSSGDTVLVHAAAGGVGHLAVQVARVLGASRVIGTASPRNHGFLRSLGAEPVSYGDALVDNVAELVGGDGLVDVAFDCVGGAALNDSPALVRDPSRIVSIVDTNVLELGGRYAYAKPVQADLEWLAAHADAGELKVVVQQTFPLAEAAEAHRLLEGRHVRGKIVLTV</sequence>
<dbReference type="Proteomes" id="UP000282084">
    <property type="component" value="Unassembled WGS sequence"/>
</dbReference>
<keyword evidence="3" id="KW-0963">Cytoplasm</keyword>
<name>A0A495VTT8_9PSEU</name>
<keyword evidence="5" id="KW-0694">RNA-binding</keyword>
<dbReference type="AlphaFoldDB" id="A0A495VTT8"/>
<dbReference type="InterPro" id="IPR020843">
    <property type="entry name" value="ER"/>
</dbReference>
<dbReference type="Gene3D" id="3.40.50.720">
    <property type="entry name" value="NAD(P)-binding Rossmann-like Domain"/>
    <property type="match status" value="1"/>
</dbReference>
<dbReference type="GO" id="GO:0003723">
    <property type="term" value="F:RNA binding"/>
    <property type="evidence" value="ECO:0007669"/>
    <property type="project" value="UniProtKB-KW"/>
</dbReference>
<keyword evidence="8" id="KW-1185">Reference proteome</keyword>
<dbReference type="PANTHER" id="PTHR44154:SF1">
    <property type="entry name" value="QUINONE OXIDOREDUCTASE"/>
    <property type="match status" value="1"/>
</dbReference>
<reference evidence="7 8" key="1">
    <citation type="submission" date="2018-10" db="EMBL/GenBank/DDBJ databases">
        <title>Sequencing the genomes of 1000 actinobacteria strains.</title>
        <authorList>
            <person name="Klenk H.-P."/>
        </authorList>
    </citation>
    <scope>NUCLEOTIDE SEQUENCE [LARGE SCALE GENOMIC DNA]</scope>
    <source>
        <strain evidence="7 8">DSM 43800</strain>
    </source>
</reference>
<dbReference type="PANTHER" id="PTHR44154">
    <property type="entry name" value="QUINONE OXIDOREDUCTASE"/>
    <property type="match status" value="1"/>
</dbReference>
<accession>A0A495VTT8</accession>
<dbReference type="GO" id="GO:0016491">
    <property type="term" value="F:oxidoreductase activity"/>
    <property type="evidence" value="ECO:0007669"/>
    <property type="project" value="InterPro"/>
</dbReference>
<feature type="domain" description="Enoyl reductase (ER)" evidence="6">
    <location>
        <begin position="12"/>
        <end position="309"/>
    </location>
</feature>